<dbReference type="OrthoDB" id="6192037at2"/>
<dbReference type="Gene3D" id="2.130.10.10">
    <property type="entry name" value="YVTN repeat-like/Quinoprotein amine dehydrogenase"/>
    <property type="match status" value="2"/>
</dbReference>
<dbReference type="EMBL" id="RAQO01000009">
    <property type="protein sequence ID" value="RKF14434.1"/>
    <property type="molecule type" value="Genomic_DNA"/>
</dbReference>
<dbReference type="InterPro" id="IPR011047">
    <property type="entry name" value="Quinoprotein_ADH-like_sf"/>
</dbReference>
<dbReference type="Proteomes" id="UP000286482">
    <property type="component" value="Unassembled WGS sequence"/>
</dbReference>
<keyword evidence="1 3" id="KW-0853">WD repeat</keyword>
<comment type="caution">
    <text evidence="4">The sequence shown here is derived from an EMBL/GenBank/DDBJ whole genome shotgun (WGS) entry which is preliminary data.</text>
</comment>
<dbReference type="SUPFAM" id="SSF50998">
    <property type="entry name" value="Quinoprotein alcohol dehydrogenase-like"/>
    <property type="match status" value="1"/>
</dbReference>
<dbReference type="PROSITE" id="PS50294">
    <property type="entry name" value="WD_REPEATS_REGION"/>
    <property type="match status" value="1"/>
</dbReference>
<evidence type="ECO:0000313" key="5">
    <source>
        <dbReference type="Proteomes" id="UP000286482"/>
    </source>
</evidence>
<dbReference type="PROSITE" id="PS00678">
    <property type="entry name" value="WD_REPEATS_1"/>
    <property type="match status" value="1"/>
</dbReference>
<evidence type="ECO:0000256" key="2">
    <source>
        <dbReference type="ARBA" id="ARBA00022737"/>
    </source>
</evidence>
<evidence type="ECO:0000256" key="1">
    <source>
        <dbReference type="ARBA" id="ARBA00022574"/>
    </source>
</evidence>
<reference evidence="4 5" key="1">
    <citation type="submission" date="2018-09" db="EMBL/GenBank/DDBJ databases">
        <authorList>
            <person name="Wang Z."/>
        </authorList>
    </citation>
    <scope>NUCLEOTIDE SEQUENCE [LARGE SCALE GENOMIC DNA]</scope>
    <source>
        <strain evidence="4 5">ALS 81</strain>
    </source>
</reference>
<dbReference type="PROSITE" id="PS50082">
    <property type="entry name" value="WD_REPEATS_2"/>
    <property type="match status" value="2"/>
</dbReference>
<dbReference type="AlphaFoldDB" id="A0A420E7H3"/>
<keyword evidence="2" id="KW-0677">Repeat</keyword>
<proteinExistence type="predicted"/>
<gene>
    <name evidence="4" type="ORF">DBZ36_17425</name>
</gene>
<feature type="repeat" description="WD" evidence="3">
    <location>
        <begin position="247"/>
        <end position="288"/>
    </location>
</feature>
<organism evidence="4 5">
    <name type="scientific">Alginatibacterium sediminis</name>
    <dbReference type="NCBI Taxonomy" id="2164068"/>
    <lineage>
        <taxon>Bacteria</taxon>
        <taxon>Pseudomonadati</taxon>
        <taxon>Pseudomonadota</taxon>
        <taxon>Gammaproteobacteria</taxon>
        <taxon>Alteromonadales</taxon>
        <taxon>Alteromonadaceae</taxon>
        <taxon>Alginatibacterium</taxon>
    </lineage>
</organism>
<dbReference type="Pfam" id="PF00400">
    <property type="entry name" value="WD40"/>
    <property type="match status" value="2"/>
</dbReference>
<keyword evidence="5" id="KW-1185">Reference proteome</keyword>
<evidence type="ECO:0000313" key="4">
    <source>
        <dbReference type="EMBL" id="RKF14434.1"/>
    </source>
</evidence>
<accession>A0A420E7H3</accession>
<dbReference type="SMART" id="SM00320">
    <property type="entry name" value="WD40"/>
    <property type="match status" value="6"/>
</dbReference>
<dbReference type="RefSeq" id="WP_120356245.1">
    <property type="nucleotide sequence ID" value="NZ_RAQO01000009.1"/>
</dbReference>
<name>A0A420E7H3_9ALTE</name>
<evidence type="ECO:0000256" key="3">
    <source>
        <dbReference type="PROSITE-ProRule" id="PRU00221"/>
    </source>
</evidence>
<dbReference type="InterPro" id="IPR019775">
    <property type="entry name" value="WD40_repeat_CS"/>
</dbReference>
<sequence length="331" mass="36405">MKHRLNLHFYTVLKLFIIASIAPLSGCGGDSKSTQSIQQAQVSSYAASVSSDGHYSVMSDSSGSISVWDLFKQQEIYLWKQQNDNHVFITRIAADNEYVVTASRQDFAIWSLTDGQAQGYWSIAESNIRDIAISSNARYVLIGLVNGKVLHLDLDTGRRLEFLGHSEKINSVALSPNGRYALTGGNDYQALLWDTQSAQIILRFPQSSRVSMVALDDSGQYAFTADSGKQARIWSIPSGELVSELNLIARQTLFTSVQFSADQQWLVTGSAARKVGLWRVSDGKQLAQYMVSPKRKTRPESAVVYSAAAVDGTQIISASSSGLVEYWPISQ</sequence>
<dbReference type="InterPro" id="IPR001680">
    <property type="entry name" value="WD40_rpt"/>
</dbReference>
<dbReference type="InterPro" id="IPR015943">
    <property type="entry name" value="WD40/YVTN_repeat-like_dom_sf"/>
</dbReference>
<dbReference type="PANTHER" id="PTHR19879">
    <property type="entry name" value="TRANSCRIPTION INITIATION FACTOR TFIID"/>
    <property type="match status" value="1"/>
</dbReference>
<dbReference type="PANTHER" id="PTHR19879:SF9">
    <property type="entry name" value="TRANSCRIPTION INITIATION FACTOR TFIID SUBUNIT 5"/>
    <property type="match status" value="1"/>
</dbReference>
<protein>
    <submittedName>
        <fullName evidence="4">Uncharacterized protein</fullName>
    </submittedName>
</protein>
<feature type="repeat" description="WD" evidence="3">
    <location>
        <begin position="162"/>
        <end position="203"/>
    </location>
</feature>